<organism evidence="2 3">
    <name type="scientific">Gossypium darwinii</name>
    <name type="common">Darwin's cotton</name>
    <name type="synonym">Gossypium barbadense var. darwinii</name>
    <dbReference type="NCBI Taxonomy" id="34276"/>
    <lineage>
        <taxon>Eukaryota</taxon>
        <taxon>Viridiplantae</taxon>
        <taxon>Streptophyta</taxon>
        <taxon>Embryophyta</taxon>
        <taxon>Tracheophyta</taxon>
        <taxon>Spermatophyta</taxon>
        <taxon>Magnoliopsida</taxon>
        <taxon>eudicotyledons</taxon>
        <taxon>Gunneridae</taxon>
        <taxon>Pentapetalae</taxon>
        <taxon>rosids</taxon>
        <taxon>malvids</taxon>
        <taxon>Malvales</taxon>
        <taxon>Malvaceae</taxon>
        <taxon>Malvoideae</taxon>
        <taxon>Gossypium</taxon>
    </lineage>
</organism>
<evidence type="ECO:0000313" key="3">
    <source>
        <dbReference type="Proteomes" id="UP000323506"/>
    </source>
</evidence>
<accession>A0A5D2D4F6</accession>
<keyword evidence="3" id="KW-1185">Reference proteome</keyword>
<dbReference type="EMBL" id="CM017703">
    <property type="protein sequence ID" value="TYG75385.1"/>
    <property type="molecule type" value="Genomic_DNA"/>
</dbReference>
<protein>
    <submittedName>
        <fullName evidence="2">Uncharacterized protein</fullName>
    </submittedName>
</protein>
<reference evidence="2 3" key="1">
    <citation type="submission" date="2019-06" db="EMBL/GenBank/DDBJ databases">
        <title>WGS assembly of Gossypium darwinii.</title>
        <authorList>
            <person name="Chen Z.J."/>
            <person name="Sreedasyam A."/>
            <person name="Ando A."/>
            <person name="Song Q."/>
            <person name="De L."/>
            <person name="Hulse-Kemp A."/>
            <person name="Ding M."/>
            <person name="Ye W."/>
            <person name="Kirkbride R."/>
            <person name="Jenkins J."/>
            <person name="Plott C."/>
            <person name="Lovell J."/>
            <person name="Lin Y.-M."/>
            <person name="Vaughn R."/>
            <person name="Liu B."/>
            <person name="Li W."/>
            <person name="Simpson S."/>
            <person name="Scheffler B."/>
            <person name="Saski C."/>
            <person name="Grover C."/>
            <person name="Hu G."/>
            <person name="Conover J."/>
            <person name="Carlson J."/>
            <person name="Shu S."/>
            <person name="Boston L."/>
            <person name="Williams M."/>
            <person name="Peterson D."/>
            <person name="Mcgee K."/>
            <person name="Jones D."/>
            <person name="Wendel J."/>
            <person name="Stelly D."/>
            <person name="Grimwood J."/>
            <person name="Schmutz J."/>
        </authorList>
    </citation>
    <scope>NUCLEOTIDE SEQUENCE [LARGE SCALE GENOMIC DNA]</scope>
    <source>
        <strain evidence="2">1808015.09</strain>
    </source>
</reference>
<keyword evidence="1" id="KW-0812">Transmembrane</keyword>
<dbReference type="AlphaFoldDB" id="A0A5D2D4F6"/>
<feature type="transmembrane region" description="Helical" evidence="1">
    <location>
        <begin position="41"/>
        <end position="60"/>
    </location>
</feature>
<evidence type="ECO:0000313" key="2">
    <source>
        <dbReference type="EMBL" id="TYG75385.1"/>
    </source>
</evidence>
<gene>
    <name evidence="2" type="ORF">ES288_D03G026800v1</name>
</gene>
<keyword evidence="1" id="KW-1133">Transmembrane helix</keyword>
<proteinExistence type="predicted"/>
<dbReference type="Proteomes" id="UP000323506">
    <property type="component" value="Chromosome D03"/>
</dbReference>
<evidence type="ECO:0000256" key="1">
    <source>
        <dbReference type="SAM" id="Phobius"/>
    </source>
</evidence>
<keyword evidence="1" id="KW-0472">Membrane</keyword>
<sequence length="84" mass="10285">MELLYGHYDIFALIGYQFEDISVLYCYFHDLTNLRLYITQIIWYCAFPITHMYITCYVVSTRIIDIMRPLHLHELYMKLYQLGF</sequence>
<name>A0A5D2D4F6_GOSDA</name>